<evidence type="ECO:0000256" key="6">
    <source>
        <dbReference type="ARBA" id="ARBA00022692"/>
    </source>
</evidence>
<comment type="caution">
    <text evidence="14">The sequence shown here is derived from an EMBL/GenBank/DDBJ whole genome shotgun (WGS) entry which is preliminary data.</text>
</comment>
<proteinExistence type="inferred from homology"/>
<dbReference type="GO" id="GO:0000287">
    <property type="term" value="F:magnesium ion binding"/>
    <property type="evidence" value="ECO:0007669"/>
    <property type="project" value="InterPro"/>
</dbReference>
<dbReference type="Pfam" id="PF00953">
    <property type="entry name" value="Glycos_transf_4"/>
    <property type="match status" value="1"/>
</dbReference>
<keyword evidence="6 12" id="KW-0812">Transmembrane</keyword>
<evidence type="ECO:0000256" key="12">
    <source>
        <dbReference type="HAMAP-Rule" id="MF_02030"/>
    </source>
</evidence>
<keyword evidence="3 12" id="KW-0997">Cell inner membrane</keyword>
<accession>A0A090SRV5</accession>
<evidence type="ECO:0000256" key="13">
    <source>
        <dbReference type="PIRSR" id="PIRSR600715-1"/>
    </source>
</evidence>
<dbReference type="GO" id="GO:0009243">
    <property type="term" value="P:O antigen biosynthetic process"/>
    <property type="evidence" value="ECO:0007669"/>
    <property type="project" value="UniProtKB-UniRule"/>
</dbReference>
<dbReference type="EMBL" id="BBMR01000011">
    <property type="protein sequence ID" value="GAL22082.1"/>
    <property type="molecule type" value="Genomic_DNA"/>
</dbReference>
<keyword evidence="7 12" id="KW-0460">Magnesium</keyword>
<comment type="catalytic activity">
    <reaction evidence="12">
        <text>di-trans,octa-cis-undecaprenyl phosphate + UDP-N-acetyl-alpha-D-glucosamine = N-acetyl-alpha-D-glucosaminyl-di-trans,octa-cis-undecaprenyl diphosphate + UMP</text>
        <dbReference type="Rhea" id="RHEA:28090"/>
        <dbReference type="ChEBI" id="CHEBI:57705"/>
        <dbReference type="ChEBI" id="CHEBI:57865"/>
        <dbReference type="ChEBI" id="CHEBI:60392"/>
        <dbReference type="ChEBI" id="CHEBI:62959"/>
        <dbReference type="EC" id="2.7.8.33"/>
    </reaction>
</comment>
<keyword evidence="15" id="KW-1185">Reference proteome</keyword>
<dbReference type="GO" id="GO:0005886">
    <property type="term" value="C:plasma membrane"/>
    <property type="evidence" value="ECO:0007669"/>
    <property type="project" value="UniProtKB-SubCell"/>
</dbReference>
<feature type="transmembrane region" description="Helical" evidence="12">
    <location>
        <begin position="323"/>
        <end position="343"/>
    </location>
</feature>
<name>A0A090SRV5_9VIBR</name>
<dbReference type="InterPro" id="IPR012750">
    <property type="entry name" value="ECA_WecA-rel"/>
</dbReference>
<organism evidence="14 15">
    <name type="scientific">Vibrio maritimus</name>
    <dbReference type="NCBI Taxonomy" id="990268"/>
    <lineage>
        <taxon>Bacteria</taxon>
        <taxon>Pseudomonadati</taxon>
        <taxon>Pseudomonadota</taxon>
        <taxon>Gammaproteobacteria</taxon>
        <taxon>Vibrionales</taxon>
        <taxon>Vibrionaceae</taxon>
        <taxon>Vibrio</taxon>
    </lineage>
</organism>
<gene>
    <name evidence="12" type="primary">wecA</name>
    <name evidence="14" type="ORF">JCM19235_2776</name>
</gene>
<evidence type="ECO:0000313" key="15">
    <source>
        <dbReference type="Proteomes" id="UP000029228"/>
    </source>
</evidence>
<comment type="cofactor">
    <cofactor evidence="12 13">
        <name>Mg(2+)</name>
        <dbReference type="ChEBI" id="CHEBI:18420"/>
    </cofactor>
</comment>
<evidence type="ECO:0000256" key="3">
    <source>
        <dbReference type="ARBA" id="ARBA00022519"/>
    </source>
</evidence>
<dbReference type="GO" id="GO:0071555">
    <property type="term" value="P:cell wall organization"/>
    <property type="evidence" value="ECO:0007669"/>
    <property type="project" value="TreeGrafter"/>
</dbReference>
<comment type="subcellular location">
    <subcellularLocation>
        <location evidence="12">Cell inner membrane</location>
        <topology evidence="12">Multi-pass membrane protein</topology>
    </subcellularLocation>
    <subcellularLocation>
        <location evidence="1">Cell membrane</location>
        <topology evidence="1">Multi-pass membrane protein</topology>
    </subcellularLocation>
</comment>
<feature type="transmembrane region" description="Helical" evidence="12">
    <location>
        <begin position="67"/>
        <end position="84"/>
    </location>
</feature>
<feature type="transmembrane region" description="Helical" evidence="12">
    <location>
        <begin position="6"/>
        <end position="23"/>
    </location>
</feature>
<dbReference type="STRING" id="990268.JCM19235_2776"/>
<feature type="transmembrane region" description="Helical" evidence="12">
    <location>
        <begin position="44"/>
        <end position="61"/>
    </location>
</feature>
<evidence type="ECO:0000256" key="2">
    <source>
        <dbReference type="ARBA" id="ARBA00022475"/>
    </source>
</evidence>
<evidence type="ECO:0000256" key="10">
    <source>
        <dbReference type="ARBA" id="ARBA00023136"/>
    </source>
</evidence>
<evidence type="ECO:0000256" key="9">
    <source>
        <dbReference type="ARBA" id="ARBA00022989"/>
    </source>
</evidence>
<evidence type="ECO:0000256" key="11">
    <source>
        <dbReference type="ARBA" id="ARBA00023211"/>
    </source>
</evidence>
<dbReference type="InterPro" id="IPR000715">
    <property type="entry name" value="Glycosyl_transferase_4"/>
</dbReference>
<keyword evidence="11 12" id="KW-0464">Manganese</keyword>
<evidence type="ECO:0000256" key="8">
    <source>
        <dbReference type="ARBA" id="ARBA00022985"/>
    </source>
</evidence>
<dbReference type="OrthoDB" id="9783652at2"/>
<dbReference type="UniPathway" id="UPA00281"/>
<comment type="pathway">
    <text evidence="12">Bacterial outer membrane biogenesis; LPS O-antigen biosynthesis.</text>
</comment>
<keyword evidence="8 12" id="KW-0448">Lipopolysaccharide biosynthesis</keyword>
<feature type="binding site" evidence="13">
    <location>
        <position position="148"/>
    </location>
    <ligand>
        <name>Mg(2+)</name>
        <dbReference type="ChEBI" id="CHEBI:18420"/>
    </ligand>
</feature>
<evidence type="ECO:0000313" key="14">
    <source>
        <dbReference type="EMBL" id="GAL22082.1"/>
    </source>
</evidence>
<keyword evidence="10 12" id="KW-0472">Membrane</keyword>
<keyword evidence="2 12" id="KW-1003">Cell membrane</keyword>
<dbReference type="GO" id="GO:0016757">
    <property type="term" value="F:glycosyltransferase activity"/>
    <property type="evidence" value="ECO:0007669"/>
    <property type="project" value="UniProtKB-KW"/>
</dbReference>
<feature type="transmembrane region" description="Helical" evidence="12">
    <location>
        <begin position="96"/>
        <end position="115"/>
    </location>
</feature>
<dbReference type="GO" id="GO:0036380">
    <property type="term" value="F:UDP-N-acetylglucosamine-undecaprenyl-phosphate N-acetylglucosaminephosphotransferase activity"/>
    <property type="evidence" value="ECO:0007669"/>
    <property type="project" value="UniProtKB-UniRule"/>
</dbReference>
<dbReference type="GO" id="GO:0030145">
    <property type="term" value="F:manganese ion binding"/>
    <property type="evidence" value="ECO:0007669"/>
    <property type="project" value="InterPro"/>
</dbReference>
<dbReference type="Proteomes" id="UP000029228">
    <property type="component" value="Unassembled WGS sequence"/>
</dbReference>
<comment type="cofactor">
    <cofactor evidence="12">
        <name>Mn(2+)</name>
        <dbReference type="ChEBI" id="CHEBI:29035"/>
    </cofactor>
</comment>
<feature type="transmembrane region" description="Helical" evidence="12">
    <location>
        <begin position="208"/>
        <end position="227"/>
    </location>
</feature>
<reference evidence="14 15" key="1">
    <citation type="submission" date="2014-09" db="EMBL/GenBank/DDBJ databases">
        <title>Vibrio maritimus JCM 19235. (C45) whole genome shotgun sequence.</title>
        <authorList>
            <person name="Sawabe T."/>
            <person name="Meirelles P."/>
            <person name="Nakanishi M."/>
            <person name="Sayaka M."/>
            <person name="Hattori M."/>
            <person name="Ohkuma M."/>
        </authorList>
    </citation>
    <scope>NUCLEOTIDE SEQUENCE [LARGE SCALE GENOMIC DNA]</scope>
    <source>
        <strain evidence="15">JCM19235</strain>
    </source>
</reference>
<protein>
    <recommendedName>
        <fullName evidence="12">Undecaprenyl-phosphate alpha-N-acetylglucosaminyl 1-phosphate transferase</fullName>
        <ecNumber evidence="12">2.7.8.33</ecNumber>
    </recommendedName>
    <alternativeName>
        <fullName evidence="12">UDP-GlcNAc:undecaprenyl-phosphate GlcNAc-1-phosphate transferase</fullName>
    </alternativeName>
    <alternativeName>
        <fullName evidence="12">Undecaprenyl-phosphate GlcNAc-1-phosphate transferase</fullName>
    </alternativeName>
</protein>
<dbReference type="NCBIfam" id="TIGR02380">
    <property type="entry name" value="ECA_wecA"/>
    <property type="match status" value="1"/>
</dbReference>
<feature type="transmembrane region" description="Helical" evidence="12">
    <location>
        <begin position="247"/>
        <end position="265"/>
    </location>
</feature>
<dbReference type="EC" id="2.7.8.33" evidence="12"/>
<comment type="function">
    <text evidence="12">Catalyzes the transfer of the GlcNAc-1-phosphate moiety from UDP-GlcNAc onto the carrier lipid undecaprenyl phosphate (C55-P), yielding GlcNAc-pyrophosphoryl-undecaprenyl (GlcNAc-PP-C55).</text>
</comment>
<dbReference type="HAMAP" id="MF_02030">
    <property type="entry name" value="WecA_Gammaproteo"/>
    <property type="match status" value="1"/>
</dbReference>
<feature type="binding site" evidence="13">
    <location>
        <position position="212"/>
    </location>
    <ligand>
        <name>Mg(2+)</name>
        <dbReference type="ChEBI" id="CHEBI:18420"/>
    </ligand>
</feature>
<keyword evidence="5 12" id="KW-0808">Transferase</keyword>
<feature type="transmembrane region" description="Helical" evidence="12">
    <location>
        <begin position="154"/>
        <end position="174"/>
    </location>
</feature>
<dbReference type="PANTHER" id="PTHR22926:SF3">
    <property type="entry name" value="UNDECAPRENYL-PHOSPHATE ALPHA-N-ACETYLGLUCOSAMINYL 1-PHOSPHATE TRANSFERASE"/>
    <property type="match status" value="1"/>
</dbReference>
<keyword evidence="4 12" id="KW-0328">Glycosyltransferase</keyword>
<feature type="transmembrane region" description="Helical" evidence="12">
    <location>
        <begin position="127"/>
        <end position="147"/>
    </location>
</feature>
<evidence type="ECO:0000256" key="1">
    <source>
        <dbReference type="ARBA" id="ARBA00004651"/>
    </source>
</evidence>
<evidence type="ECO:0000256" key="5">
    <source>
        <dbReference type="ARBA" id="ARBA00022679"/>
    </source>
</evidence>
<feature type="transmembrane region" description="Helical" evidence="12">
    <location>
        <begin position="180"/>
        <end position="201"/>
    </location>
</feature>
<dbReference type="GO" id="GO:0044038">
    <property type="term" value="P:cell wall macromolecule biosynthetic process"/>
    <property type="evidence" value="ECO:0007669"/>
    <property type="project" value="TreeGrafter"/>
</dbReference>
<sequence>MAWQMISVLVGTFVALLVAHKLAPRLGLVDTPDIRKRHKGQIPLVGGLAIGFALCSALVLMPQLIPYQTLFILSVAVLVFLGVLDDRYDLSCRSRLIVQATIAVLIAVFADVQLVTFGDLFGFGHVIFDWLALPLTVIAVIGAINAFNMVDGINGLLGSLASITLLGLSVLFALQGDMAHFQLCMLLLCAIGPYLAFNLGLLGNKYRLFMGDAGSMMIGFVVVWLLFTLTQKQTPLVTIDDTSVRPVTALWLIAAPLMDMVAIMVRRARKGQSPMTPDRGHLHHIFQRIGFDSKQTLFIISAIALFFASVGVIGEVLDVTESTMFYLFLALFGCYYWILTKIFRFTAYVRLVRRSQPQEVSAG</sequence>
<evidence type="ECO:0000256" key="4">
    <source>
        <dbReference type="ARBA" id="ARBA00022676"/>
    </source>
</evidence>
<dbReference type="AlphaFoldDB" id="A0A090SRV5"/>
<dbReference type="GO" id="GO:0009276">
    <property type="term" value="C:Gram-negative-bacterium-type cell wall"/>
    <property type="evidence" value="ECO:0007669"/>
    <property type="project" value="InterPro"/>
</dbReference>
<dbReference type="CDD" id="cd06853">
    <property type="entry name" value="GT_WecA_like"/>
    <property type="match status" value="1"/>
</dbReference>
<dbReference type="PANTHER" id="PTHR22926">
    <property type="entry name" value="PHOSPHO-N-ACETYLMURAMOYL-PENTAPEPTIDE-TRANSFERASE"/>
    <property type="match status" value="1"/>
</dbReference>
<comment type="similarity">
    <text evidence="12">Belongs to the glycosyltransferase 4 family. WecA subfamily.</text>
</comment>
<evidence type="ECO:0000256" key="7">
    <source>
        <dbReference type="ARBA" id="ARBA00022842"/>
    </source>
</evidence>
<keyword evidence="9 12" id="KW-1133">Transmembrane helix</keyword>
<keyword evidence="13" id="KW-0479">Metal-binding</keyword>
<feature type="transmembrane region" description="Helical" evidence="12">
    <location>
        <begin position="297"/>
        <end position="317"/>
    </location>
</feature>